<evidence type="ECO:0000256" key="3">
    <source>
        <dbReference type="SAM" id="Phobius"/>
    </source>
</evidence>
<feature type="transmembrane region" description="Helical" evidence="3">
    <location>
        <begin position="368"/>
        <end position="387"/>
    </location>
</feature>
<evidence type="ECO:0000256" key="2">
    <source>
        <dbReference type="SAM" id="MobiDB-lite"/>
    </source>
</evidence>
<comment type="caution">
    <text evidence="4">The sequence shown here is derived from an EMBL/GenBank/DDBJ whole genome shotgun (WGS) entry which is preliminary data.</text>
</comment>
<evidence type="ECO:0000313" key="4">
    <source>
        <dbReference type="EMBL" id="OGG94611.1"/>
    </source>
</evidence>
<accession>A0A1F6G933</accession>
<feature type="coiled-coil region" evidence="1">
    <location>
        <begin position="482"/>
        <end position="509"/>
    </location>
</feature>
<protein>
    <submittedName>
        <fullName evidence="4">Uncharacterized protein</fullName>
    </submittedName>
</protein>
<feature type="transmembrane region" description="Helical" evidence="3">
    <location>
        <begin position="399"/>
        <end position="421"/>
    </location>
</feature>
<feature type="compositionally biased region" description="Basic and acidic residues" evidence="2">
    <location>
        <begin position="234"/>
        <end position="243"/>
    </location>
</feature>
<keyword evidence="3" id="KW-0812">Transmembrane</keyword>
<evidence type="ECO:0000256" key="1">
    <source>
        <dbReference type="SAM" id="Coils"/>
    </source>
</evidence>
<sequence length="511" mass="58863">MDAHEGVTEPDVEAAQANTDQPHFANTPPPHPESSAQSADVSQPKKTKSGGRGSAAAAKAAEERKKSELEGELREIEPRAVPRDFSMRVATRITAINEREMDESIASGRVTELVFRNLKDADMHMHYLDMVNLLLSDPDTSKYAATTWAGLIWHEEEHSEYREMLQSLIKTYVDAHLVNARESKEHEDTGKYFSAFATHMGEVFIQMMRISADLYDLVTDIYTSVIKMEMTRDLGKKDEDERKGKKGTSPKKKEEKRNFNPKKLYDDIIDFVSARGDFKSDNLNQKNPNEFIIVLADRMRSTRRYVIQDIMNRHALDKKKQLEKELREREAGAEEVITSAAPFNMGLYYYWVEKRYNFKYLAVEKVRITLQVLGFLMGLIAVGTSYLQLMPLDLPDALLISVMMIGWSKLFCSKFFFIAFYPKDVTAKLEEEVGLFTPVFRKMSKSQMNSFINRQVHHGENNLLLHLMPEYFKYIFAVMPDRNNLLMSKDELNEVLERLEVSIAKYQRGSR</sequence>
<proteinExistence type="predicted"/>
<dbReference type="AlphaFoldDB" id="A0A1F6G933"/>
<name>A0A1F6G933_9PROT</name>
<dbReference type="Proteomes" id="UP000178449">
    <property type="component" value="Unassembled WGS sequence"/>
</dbReference>
<dbReference type="EMBL" id="MFNE01000036">
    <property type="protein sequence ID" value="OGG94611.1"/>
    <property type="molecule type" value="Genomic_DNA"/>
</dbReference>
<keyword evidence="3" id="KW-0472">Membrane</keyword>
<keyword evidence="3" id="KW-1133">Transmembrane helix</keyword>
<gene>
    <name evidence="4" type="ORF">A2527_05345</name>
</gene>
<evidence type="ECO:0000313" key="5">
    <source>
        <dbReference type="Proteomes" id="UP000178449"/>
    </source>
</evidence>
<dbReference type="STRING" id="1817772.A2527_05345"/>
<feature type="region of interest" description="Disordered" evidence="2">
    <location>
        <begin position="1"/>
        <end position="75"/>
    </location>
</feature>
<feature type="compositionally biased region" description="Basic and acidic residues" evidence="2">
    <location>
        <begin position="60"/>
        <end position="75"/>
    </location>
</feature>
<feature type="region of interest" description="Disordered" evidence="2">
    <location>
        <begin position="234"/>
        <end position="257"/>
    </location>
</feature>
<keyword evidence="1" id="KW-0175">Coiled coil</keyword>
<reference evidence="4 5" key="1">
    <citation type="journal article" date="2016" name="Nat. Commun.">
        <title>Thousands of microbial genomes shed light on interconnected biogeochemical processes in an aquifer system.</title>
        <authorList>
            <person name="Anantharaman K."/>
            <person name="Brown C.T."/>
            <person name="Hug L.A."/>
            <person name="Sharon I."/>
            <person name="Castelle C.J."/>
            <person name="Probst A.J."/>
            <person name="Thomas B.C."/>
            <person name="Singh A."/>
            <person name="Wilkins M.J."/>
            <person name="Karaoz U."/>
            <person name="Brodie E.L."/>
            <person name="Williams K.H."/>
            <person name="Hubbard S.S."/>
            <person name="Banfield J.F."/>
        </authorList>
    </citation>
    <scope>NUCLEOTIDE SEQUENCE [LARGE SCALE GENOMIC DNA]</scope>
</reference>
<organism evidence="4 5">
    <name type="scientific">Candidatus Lambdaproteobacteria bacterium RIFOXYD2_FULL_50_16</name>
    <dbReference type="NCBI Taxonomy" id="1817772"/>
    <lineage>
        <taxon>Bacteria</taxon>
        <taxon>Pseudomonadati</taxon>
        <taxon>Pseudomonadota</taxon>
        <taxon>Candidatus Lambdaproteobacteria</taxon>
    </lineage>
</organism>